<dbReference type="PRINTS" id="PR00081">
    <property type="entry name" value="GDHRDH"/>
</dbReference>
<keyword evidence="2" id="KW-0521">NADP</keyword>
<gene>
    <name evidence="4" type="ORF">SAMN06296036_103191</name>
</gene>
<dbReference type="Pfam" id="PF00106">
    <property type="entry name" value="adh_short"/>
    <property type="match status" value="1"/>
</dbReference>
<accession>A0A1Y6BG13</accession>
<keyword evidence="3" id="KW-0560">Oxidoreductase</keyword>
<dbReference type="AlphaFoldDB" id="A0A1Y6BG13"/>
<evidence type="ECO:0000256" key="1">
    <source>
        <dbReference type="ARBA" id="ARBA00006484"/>
    </source>
</evidence>
<dbReference type="Gene3D" id="3.40.50.720">
    <property type="entry name" value="NAD(P)-binding Rossmann-like Domain"/>
    <property type="match status" value="1"/>
</dbReference>
<protein>
    <submittedName>
        <fullName evidence="4">NADP-dependent 3-hydroxy acid dehydrogenase YdfG</fullName>
    </submittedName>
</protein>
<evidence type="ECO:0000256" key="3">
    <source>
        <dbReference type="ARBA" id="ARBA00023002"/>
    </source>
</evidence>
<sequence>MKVMITGASGTLGQGLCRRYKERGATVIAVSRREVVEGPWDHLLVSAQASYEDAVSLVDAQPDIIILNAGAIETEIDELGMPLPESLESLNQVNYVFPAQVMMAASKRATQAMQVIGVGSIADGSPSCFGPLYHASKASLHYFVSSVAPIAKSTNPHVSIRLYRPGVIKGPLSWAPVNRLNDKGYKVRAKRCESAPDADVVAERMVRWIESSSPIGSDPEPISFRFLKFFFAGFPSLYYKLQCLAWRKASRFTPQNYGQVENSATS</sequence>
<dbReference type="GO" id="GO:0005829">
    <property type="term" value="C:cytosol"/>
    <property type="evidence" value="ECO:0007669"/>
    <property type="project" value="TreeGrafter"/>
</dbReference>
<dbReference type="EMBL" id="FWZT01000003">
    <property type="protein sequence ID" value="SMF01562.1"/>
    <property type="molecule type" value="Genomic_DNA"/>
</dbReference>
<evidence type="ECO:0000256" key="2">
    <source>
        <dbReference type="ARBA" id="ARBA00022857"/>
    </source>
</evidence>
<dbReference type="Proteomes" id="UP000192907">
    <property type="component" value="Unassembled WGS sequence"/>
</dbReference>
<dbReference type="GO" id="GO:0016491">
    <property type="term" value="F:oxidoreductase activity"/>
    <property type="evidence" value="ECO:0007669"/>
    <property type="project" value="UniProtKB-KW"/>
</dbReference>
<comment type="similarity">
    <text evidence="1">Belongs to the short-chain dehydrogenases/reductases (SDR) family.</text>
</comment>
<organism evidence="4 5">
    <name type="scientific">Pseudobacteriovorax antillogorgiicola</name>
    <dbReference type="NCBI Taxonomy" id="1513793"/>
    <lineage>
        <taxon>Bacteria</taxon>
        <taxon>Pseudomonadati</taxon>
        <taxon>Bdellovibrionota</taxon>
        <taxon>Oligoflexia</taxon>
        <taxon>Oligoflexales</taxon>
        <taxon>Pseudobacteriovoracaceae</taxon>
        <taxon>Pseudobacteriovorax</taxon>
    </lineage>
</organism>
<dbReference type="InterPro" id="IPR002347">
    <property type="entry name" value="SDR_fam"/>
</dbReference>
<reference evidence="5" key="1">
    <citation type="submission" date="2017-04" db="EMBL/GenBank/DDBJ databases">
        <authorList>
            <person name="Varghese N."/>
            <person name="Submissions S."/>
        </authorList>
    </citation>
    <scope>NUCLEOTIDE SEQUENCE [LARGE SCALE GENOMIC DNA]</scope>
    <source>
        <strain evidence="5">RKEM611</strain>
    </source>
</reference>
<name>A0A1Y6BG13_9BACT</name>
<evidence type="ECO:0000313" key="5">
    <source>
        <dbReference type="Proteomes" id="UP000192907"/>
    </source>
</evidence>
<keyword evidence="5" id="KW-1185">Reference proteome</keyword>
<dbReference type="PANTHER" id="PTHR43391:SF14">
    <property type="entry name" value="DEHYDROGENASE_REDUCTASE SDR FAMILY PROTEIN 7-LIKE"/>
    <property type="match status" value="1"/>
</dbReference>
<proteinExistence type="inferred from homology"/>
<evidence type="ECO:0000313" key="4">
    <source>
        <dbReference type="EMBL" id="SMF01562.1"/>
    </source>
</evidence>
<dbReference type="SUPFAM" id="SSF51735">
    <property type="entry name" value="NAD(P)-binding Rossmann-fold domains"/>
    <property type="match status" value="1"/>
</dbReference>
<dbReference type="InterPro" id="IPR036291">
    <property type="entry name" value="NAD(P)-bd_dom_sf"/>
</dbReference>
<dbReference type="PANTHER" id="PTHR43391">
    <property type="entry name" value="RETINOL DEHYDROGENASE-RELATED"/>
    <property type="match status" value="1"/>
</dbReference>
<dbReference type="STRING" id="1513793.SAMN06296036_103191"/>
<dbReference type="RefSeq" id="WP_132316035.1">
    <property type="nucleotide sequence ID" value="NZ_FWZT01000003.1"/>
</dbReference>
<dbReference type="OrthoDB" id="335726at2"/>